<dbReference type="SMART" id="SM00825">
    <property type="entry name" value="PKS_KS"/>
    <property type="match status" value="1"/>
</dbReference>
<dbReference type="PANTHER" id="PTHR43775:SF37">
    <property type="entry name" value="SI:DKEY-61P9.11"/>
    <property type="match status" value="1"/>
</dbReference>
<proteinExistence type="predicted"/>
<dbReference type="RefSeq" id="XP_007870366.1">
    <property type="nucleotide sequence ID" value="XM_007872175.1"/>
</dbReference>
<evidence type="ECO:0000256" key="2">
    <source>
        <dbReference type="ARBA" id="ARBA00022553"/>
    </source>
</evidence>
<gene>
    <name evidence="7" type="ORF">GLOTRDRAFT_96463</name>
</gene>
<evidence type="ECO:0000256" key="3">
    <source>
        <dbReference type="ARBA" id="ARBA00022679"/>
    </source>
</evidence>
<dbReference type="InterPro" id="IPR036736">
    <property type="entry name" value="ACP-like_sf"/>
</dbReference>
<dbReference type="GeneID" id="19309850"/>
<dbReference type="Gene3D" id="3.40.366.10">
    <property type="entry name" value="Malonyl-Coenzyme A Acyl Carrier Protein, domain 2"/>
    <property type="match status" value="1"/>
</dbReference>
<evidence type="ECO:0000256" key="4">
    <source>
        <dbReference type="SAM" id="MobiDB-lite"/>
    </source>
</evidence>
<dbReference type="Pfam" id="PF00698">
    <property type="entry name" value="Acyl_transf_1"/>
    <property type="match status" value="1"/>
</dbReference>
<dbReference type="InterPro" id="IPR014043">
    <property type="entry name" value="Acyl_transferase_dom"/>
</dbReference>
<name>S7PUC3_GLOTA</name>
<dbReference type="PROSITE" id="PS50075">
    <property type="entry name" value="CARRIER"/>
    <property type="match status" value="1"/>
</dbReference>
<dbReference type="EMBL" id="KB469311">
    <property type="protein sequence ID" value="EPQ51411.1"/>
    <property type="molecule type" value="Genomic_DNA"/>
</dbReference>
<keyword evidence="8" id="KW-1185">Reference proteome</keyword>
<evidence type="ECO:0000259" key="6">
    <source>
        <dbReference type="PROSITE" id="PS52004"/>
    </source>
</evidence>
<accession>S7PUC3</accession>
<dbReference type="Gene3D" id="3.30.70.3290">
    <property type="match status" value="1"/>
</dbReference>
<evidence type="ECO:0000313" key="7">
    <source>
        <dbReference type="EMBL" id="EPQ51411.1"/>
    </source>
</evidence>
<dbReference type="SMART" id="SM00823">
    <property type="entry name" value="PKS_PP"/>
    <property type="match status" value="2"/>
</dbReference>
<dbReference type="STRING" id="670483.S7PUC3"/>
<dbReference type="Pfam" id="PF00550">
    <property type="entry name" value="PP-binding"/>
    <property type="match status" value="2"/>
</dbReference>
<keyword evidence="3" id="KW-0808">Transferase</keyword>
<dbReference type="Gene3D" id="1.10.1200.10">
    <property type="entry name" value="ACP-like"/>
    <property type="match status" value="1"/>
</dbReference>
<dbReference type="PANTHER" id="PTHR43775">
    <property type="entry name" value="FATTY ACID SYNTHASE"/>
    <property type="match status" value="1"/>
</dbReference>
<dbReference type="Pfam" id="PF00109">
    <property type="entry name" value="ketoacyl-synt"/>
    <property type="match status" value="1"/>
</dbReference>
<dbReference type="GO" id="GO:0031177">
    <property type="term" value="F:phosphopantetheine binding"/>
    <property type="evidence" value="ECO:0007669"/>
    <property type="project" value="InterPro"/>
</dbReference>
<dbReference type="InterPro" id="IPR001227">
    <property type="entry name" value="Ac_transferase_dom_sf"/>
</dbReference>
<dbReference type="Proteomes" id="UP000030669">
    <property type="component" value="Unassembled WGS sequence"/>
</dbReference>
<dbReference type="InterPro" id="IPR014030">
    <property type="entry name" value="Ketoacyl_synth_N"/>
</dbReference>
<dbReference type="InterPro" id="IPR006162">
    <property type="entry name" value="Ppantetheine_attach_site"/>
</dbReference>
<evidence type="ECO:0000313" key="8">
    <source>
        <dbReference type="Proteomes" id="UP000030669"/>
    </source>
</evidence>
<dbReference type="SMART" id="SM00827">
    <property type="entry name" value="PKS_AT"/>
    <property type="match status" value="1"/>
</dbReference>
<dbReference type="OrthoDB" id="5334845at2759"/>
<feature type="domain" description="Carrier" evidence="5">
    <location>
        <begin position="622"/>
        <end position="699"/>
    </location>
</feature>
<dbReference type="HOGENOM" id="CLU_243843_0_0_1"/>
<sequence>MSDQPDPIAIIGCSCRLPGNVRNATNFWTLLSSGQWEECSTEPPISRGFDRMHPESVGYIKHGGWLGPEGVEDFDAKFFGIPPGEAEVLRPNSRIALELTWEALENAGIQPSALRGKNVSVSIAMGAEDGWDLRRFAEDGREAFDHNWAQNSDPSAVAGRVSHFFDFHGAIGTVSGACASGVNALEYGTNSFVAQGAELAVVGALATHFTPAPFLWASSVGVASCRGRCSAFSDQADGYLPSEGAVFFILKKAAQARCNGDCIYALIPSITLRHNGFTQTLTSPSADRQASQLRESLSAANISAGDVVLHEAHGTGTILGDMIELEAIKNVYNVSREDPLYLTSSKTIVGHCQAAAALVGVLKVILCIVHRTIPPHHIEPYPDLKDGIIRVPIRPICVGNDRPFIATVSALGFTGGAGSIVLQEPPRPSVASLPSYRHYLLPFSGKTKAALRTSMDSVGHWIKTCDCSIQELSVILSLTREHHRERKAFVVQSLREALACLGLTAPGGSLICTRADDSGGYGSECSDAPDIRELASSSSHPLATLAYMYETGRDLDFSLAYCRSMIPAHLLRSFPTYPFERERYWRYPPSRPKPEVAGFSLPSPVSVSCPDSDATGRDSDSNTSHLSVQSVSAIVSKLLHQEMVEIDPRASVFDLGINSLSSIELAQSLSRGFSRTISVGDLYRLSTISSIYDFLVGRSGYSSVCTQGHLDALIEKFSAPFRHFPQDAHRRPNRESETTIVLTGATGFLGSRILSRLLRMQSVKVVCPVRGSHPARLDQVFGARGLDRDVLQHALQHGTLRVVTTSGLGDPLLGCSDEVHQNILGSVDVIIHCAWKVDFNHHLPGFEADLAGVRSLAEVAVRSRKTPKLYFITSFSASFGYEGVSVPEVPLDCKIGHALSQGYAVSKLAAEYILYGLRDRYPGRFALGIVRVGQICGDSRSGGWNTNEMIPMVLRSIFALGMVPRALPDVSWVPVDVCADAICDFVSDALCERRQALMVYNVANPEIVAWPTVVRYAASALDCPMPRMVDLGEYIKALEAFEKSLNADELLVRRLLPSLKEAATTSGFPSRYCPLDVRESLKFSPSLSNCPVIDEEFVRLLMHNMSGVSVEVCQGSPQALVGSDTVSGVQYAFVFGPWAGTVTSWPSDLAYNRILERLFARAEQERSEPCITDDRTHGTTQNALQFQLRALAYQLFNVERLSRTGIRPSLVTGYCFGEFAAAIIGGRASEADVVKVLVQRDLAIRTSRHKKTVRDISLDADGGREDTAAMLNVFLSAAIVQRHLILIGAELDIAIHAGPMHTIISGCPAAISRAEAYFLARQLPCKLIATDIPFHSKQMNGAVDLLRQLLGEARPVSSSDKCIYLSGLTGNVLSKGSLAMAYWMRHMREPVRFSECMQVLHRMRHSESGSASTAGWTFVDMGPGMALTSIVGRYQWEDFQLVSVDQCLHHSHPLDKLSPLIRHTRDDPPPKTAEPAISLSRSNSLQDPMLCESNTPASRTLQTGLRMVKSLGTHLHTDVHELKIPSPPLTAAPLPVENNDTLKSAFLSTMSDLFRYAPESDRTLLRGTFIGLGIDSLSFVRLSQALRDKTGRTLPASAYTSGACIEDILRNL</sequence>
<dbReference type="PROSITE" id="PS52004">
    <property type="entry name" value="KS3_2"/>
    <property type="match status" value="1"/>
</dbReference>
<dbReference type="InterPro" id="IPR050091">
    <property type="entry name" value="PKS_NRPS_Biosynth_Enz"/>
</dbReference>
<dbReference type="InterPro" id="IPR009081">
    <property type="entry name" value="PP-bd_ACP"/>
</dbReference>
<feature type="region of interest" description="Disordered" evidence="4">
    <location>
        <begin position="1459"/>
        <end position="1479"/>
    </location>
</feature>
<protein>
    <submittedName>
        <fullName evidence="7">Uncharacterized protein</fullName>
    </submittedName>
</protein>
<dbReference type="KEGG" id="gtr:GLOTRDRAFT_96463"/>
<keyword evidence="2" id="KW-0597">Phosphoprotein</keyword>
<feature type="domain" description="Ketosynthase family 3 (KS3)" evidence="6">
    <location>
        <begin position="5"/>
        <end position="424"/>
    </location>
</feature>
<dbReference type="eggNOG" id="KOG1178">
    <property type="taxonomic scope" value="Eukaryota"/>
</dbReference>
<dbReference type="InterPro" id="IPR014031">
    <property type="entry name" value="Ketoacyl_synth_C"/>
</dbReference>
<dbReference type="InterPro" id="IPR016039">
    <property type="entry name" value="Thiolase-like"/>
</dbReference>
<dbReference type="Pfam" id="PF02801">
    <property type="entry name" value="Ketoacyl-synt_C"/>
    <property type="match status" value="1"/>
</dbReference>
<dbReference type="SUPFAM" id="SSF47336">
    <property type="entry name" value="ACP-like"/>
    <property type="match status" value="2"/>
</dbReference>
<dbReference type="PROSITE" id="PS00012">
    <property type="entry name" value="PHOSPHOPANTETHEINE"/>
    <property type="match status" value="2"/>
</dbReference>
<organism evidence="7 8">
    <name type="scientific">Gloeophyllum trabeum (strain ATCC 11539 / FP-39264 / Madison 617)</name>
    <name type="common">Brown rot fungus</name>
    <dbReference type="NCBI Taxonomy" id="670483"/>
    <lineage>
        <taxon>Eukaryota</taxon>
        <taxon>Fungi</taxon>
        <taxon>Dikarya</taxon>
        <taxon>Basidiomycota</taxon>
        <taxon>Agaricomycotina</taxon>
        <taxon>Agaricomycetes</taxon>
        <taxon>Gloeophyllales</taxon>
        <taxon>Gloeophyllaceae</taxon>
        <taxon>Gloeophyllum</taxon>
    </lineage>
</organism>
<dbReference type="InterPro" id="IPR020841">
    <property type="entry name" value="PKS_Beta-ketoAc_synthase_dom"/>
</dbReference>
<evidence type="ECO:0000256" key="1">
    <source>
        <dbReference type="ARBA" id="ARBA00022450"/>
    </source>
</evidence>
<reference evidence="7 8" key="1">
    <citation type="journal article" date="2012" name="Science">
        <title>The Paleozoic origin of enzymatic lignin decomposition reconstructed from 31 fungal genomes.</title>
        <authorList>
            <person name="Floudas D."/>
            <person name="Binder M."/>
            <person name="Riley R."/>
            <person name="Barry K."/>
            <person name="Blanchette R.A."/>
            <person name="Henrissat B."/>
            <person name="Martinez A.T."/>
            <person name="Otillar R."/>
            <person name="Spatafora J.W."/>
            <person name="Yadav J.S."/>
            <person name="Aerts A."/>
            <person name="Benoit I."/>
            <person name="Boyd A."/>
            <person name="Carlson A."/>
            <person name="Copeland A."/>
            <person name="Coutinho P.M."/>
            <person name="de Vries R.P."/>
            <person name="Ferreira P."/>
            <person name="Findley K."/>
            <person name="Foster B."/>
            <person name="Gaskell J."/>
            <person name="Glotzer D."/>
            <person name="Gorecki P."/>
            <person name="Heitman J."/>
            <person name="Hesse C."/>
            <person name="Hori C."/>
            <person name="Igarashi K."/>
            <person name="Jurgens J.A."/>
            <person name="Kallen N."/>
            <person name="Kersten P."/>
            <person name="Kohler A."/>
            <person name="Kuees U."/>
            <person name="Kumar T.K.A."/>
            <person name="Kuo A."/>
            <person name="LaButti K."/>
            <person name="Larrondo L.F."/>
            <person name="Lindquist E."/>
            <person name="Ling A."/>
            <person name="Lombard V."/>
            <person name="Lucas S."/>
            <person name="Lundell T."/>
            <person name="Martin R."/>
            <person name="McLaughlin D.J."/>
            <person name="Morgenstern I."/>
            <person name="Morin E."/>
            <person name="Murat C."/>
            <person name="Nagy L.G."/>
            <person name="Nolan M."/>
            <person name="Ohm R.A."/>
            <person name="Patyshakuliyeva A."/>
            <person name="Rokas A."/>
            <person name="Ruiz-Duenas F.J."/>
            <person name="Sabat G."/>
            <person name="Salamov A."/>
            <person name="Samejima M."/>
            <person name="Schmutz J."/>
            <person name="Slot J.C."/>
            <person name="St John F."/>
            <person name="Stenlid J."/>
            <person name="Sun H."/>
            <person name="Sun S."/>
            <person name="Syed K."/>
            <person name="Tsang A."/>
            <person name="Wiebenga A."/>
            <person name="Young D."/>
            <person name="Pisabarro A."/>
            <person name="Eastwood D.C."/>
            <person name="Martin F."/>
            <person name="Cullen D."/>
            <person name="Grigoriev I.V."/>
            <person name="Hibbett D.S."/>
        </authorList>
    </citation>
    <scope>NUCLEOTIDE SEQUENCE [LARGE SCALE GENOMIC DNA]</scope>
    <source>
        <strain evidence="7 8">ATCC 11539</strain>
    </source>
</reference>
<dbReference type="SUPFAM" id="SSF51735">
    <property type="entry name" value="NAD(P)-binding Rossmann-fold domains"/>
    <property type="match status" value="1"/>
</dbReference>
<dbReference type="OMA" id="YCFGEYA"/>
<dbReference type="Pfam" id="PF07993">
    <property type="entry name" value="NAD_binding_4"/>
    <property type="match status" value="1"/>
</dbReference>
<dbReference type="InterPro" id="IPR036291">
    <property type="entry name" value="NAD(P)-bd_dom_sf"/>
</dbReference>
<dbReference type="SUPFAM" id="SSF53901">
    <property type="entry name" value="Thiolase-like"/>
    <property type="match status" value="1"/>
</dbReference>
<dbReference type="InterPro" id="IPR013120">
    <property type="entry name" value="FAR_NAD-bd"/>
</dbReference>
<feature type="compositionally biased region" description="Low complexity" evidence="4">
    <location>
        <begin position="600"/>
        <end position="613"/>
    </location>
</feature>
<dbReference type="Gene3D" id="3.40.47.10">
    <property type="match status" value="1"/>
</dbReference>
<dbReference type="Gene3D" id="3.40.50.720">
    <property type="entry name" value="NAD(P)-binding Rossmann-like Domain"/>
    <property type="match status" value="1"/>
</dbReference>
<dbReference type="GO" id="GO:0004312">
    <property type="term" value="F:fatty acid synthase activity"/>
    <property type="evidence" value="ECO:0007669"/>
    <property type="project" value="TreeGrafter"/>
</dbReference>
<dbReference type="InterPro" id="IPR016035">
    <property type="entry name" value="Acyl_Trfase/lysoPLipase"/>
</dbReference>
<evidence type="ECO:0000259" key="5">
    <source>
        <dbReference type="PROSITE" id="PS50075"/>
    </source>
</evidence>
<keyword evidence="1" id="KW-0596">Phosphopantetheine</keyword>
<dbReference type="InterPro" id="IPR020806">
    <property type="entry name" value="PKS_PP-bd"/>
</dbReference>
<dbReference type="CDD" id="cd00833">
    <property type="entry name" value="PKS"/>
    <property type="match status" value="1"/>
</dbReference>
<dbReference type="SUPFAM" id="SSF52151">
    <property type="entry name" value="FabD/lysophospholipase-like"/>
    <property type="match status" value="1"/>
</dbReference>
<dbReference type="eggNOG" id="KOG1202">
    <property type="taxonomic scope" value="Eukaryota"/>
</dbReference>
<feature type="region of interest" description="Disordered" evidence="4">
    <location>
        <begin position="596"/>
        <end position="625"/>
    </location>
</feature>
<dbReference type="GO" id="GO:0006633">
    <property type="term" value="P:fatty acid biosynthetic process"/>
    <property type="evidence" value="ECO:0007669"/>
    <property type="project" value="TreeGrafter"/>
</dbReference>